<dbReference type="Pfam" id="PF08541">
    <property type="entry name" value="ACP_syn_III_C"/>
    <property type="match status" value="1"/>
</dbReference>
<evidence type="ECO:0000256" key="1">
    <source>
        <dbReference type="ARBA" id="ARBA00022490"/>
    </source>
</evidence>
<dbReference type="Proteomes" id="UP001249760">
    <property type="component" value="Unassembled WGS sequence"/>
</dbReference>
<gene>
    <name evidence="6" type="ORF">QNO04_33870</name>
</gene>
<dbReference type="SUPFAM" id="SSF53901">
    <property type="entry name" value="Thiolase-like"/>
    <property type="match status" value="1"/>
</dbReference>
<evidence type="ECO:0000313" key="7">
    <source>
        <dbReference type="Proteomes" id="UP001249760"/>
    </source>
</evidence>
<comment type="caution">
    <text evidence="6">The sequence shown here is derived from an EMBL/GenBank/DDBJ whole genome shotgun (WGS) entry which is preliminary data.</text>
</comment>
<accession>A0ABU3K2L6</accession>
<keyword evidence="3" id="KW-0012">Acyltransferase</keyword>
<dbReference type="Gene3D" id="3.40.47.10">
    <property type="match status" value="2"/>
</dbReference>
<keyword evidence="1" id="KW-0963">Cytoplasm</keyword>
<organism evidence="6 7">
    <name type="scientific">Streptomyces lusitanus</name>
    <dbReference type="NCBI Taxonomy" id="68232"/>
    <lineage>
        <taxon>Bacteria</taxon>
        <taxon>Bacillati</taxon>
        <taxon>Actinomycetota</taxon>
        <taxon>Actinomycetes</taxon>
        <taxon>Kitasatosporales</taxon>
        <taxon>Streptomycetaceae</taxon>
        <taxon>Streptomyces</taxon>
    </lineage>
</organism>
<dbReference type="InterPro" id="IPR013747">
    <property type="entry name" value="ACP_syn_III_C"/>
</dbReference>
<feature type="domain" description="Beta-ketoacyl-[acyl-carrier-protein] synthase III C-terminal" evidence="4">
    <location>
        <begin position="247"/>
        <end position="335"/>
    </location>
</feature>
<keyword evidence="7" id="KW-1185">Reference proteome</keyword>
<evidence type="ECO:0000259" key="4">
    <source>
        <dbReference type="Pfam" id="PF08541"/>
    </source>
</evidence>
<name>A0ABU3K2L6_9ACTN</name>
<proteinExistence type="predicted"/>
<dbReference type="InterPro" id="IPR013751">
    <property type="entry name" value="ACP_syn_III_N"/>
</dbReference>
<dbReference type="PANTHER" id="PTHR34069:SF2">
    <property type="entry name" value="BETA-KETOACYL-[ACYL-CARRIER-PROTEIN] SYNTHASE III"/>
    <property type="match status" value="1"/>
</dbReference>
<dbReference type="EMBL" id="JASKMA010000058">
    <property type="protein sequence ID" value="MDT6988446.1"/>
    <property type="molecule type" value="Genomic_DNA"/>
</dbReference>
<evidence type="ECO:0000313" key="6">
    <source>
        <dbReference type="EMBL" id="MDT6988446.1"/>
    </source>
</evidence>
<dbReference type="Pfam" id="PF08545">
    <property type="entry name" value="ACP_syn_III"/>
    <property type="match status" value="1"/>
</dbReference>
<evidence type="ECO:0000259" key="5">
    <source>
        <dbReference type="Pfam" id="PF08545"/>
    </source>
</evidence>
<dbReference type="InterPro" id="IPR016039">
    <property type="entry name" value="Thiolase-like"/>
</dbReference>
<sequence>MRVENVHIESLGVVLPDWASAEQAVAEGRLDAEIQAANGLTGAHVAGDVPAMDLAVSAARIALDRSKIDPEDLGAHIHSAVHYQAPEGAYPPGYILRELGLGRLPALFLQQGCDGMLSALEVAIGKLTGAAEAGSVLLTTGENFSSPTMDRWRGFGQAYILGDGAAAALVSDEGGFAEVRSLNSGVLHELEKWHRGDGPLILREDAGSMSDMAERAQRFTDSEMPLSETMEKLTLFDLEIIQRSLVDAGINASDLAMVVPINMDGRMIEYSIMMPLGLTMERCSWDFGRAVGHVGGADVFITLEHLVRTRAVSPGDHVLLVSQGPGWLCSAAVVTVTEVPHWAE</sequence>
<protein>
    <submittedName>
        <fullName evidence="6">Ketoacyl-ACP synthase III family protein</fullName>
    </submittedName>
</protein>
<evidence type="ECO:0000256" key="2">
    <source>
        <dbReference type="ARBA" id="ARBA00022679"/>
    </source>
</evidence>
<feature type="domain" description="Beta-ketoacyl-[acyl-carrier-protein] synthase III N-terminal" evidence="5">
    <location>
        <begin position="109"/>
        <end position="173"/>
    </location>
</feature>
<keyword evidence="2" id="KW-0808">Transferase</keyword>
<evidence type="ECO:0000256" key="3">
    <source>
        <dbReference type="ARBA" id="ARBA00023315"/>
    </source>
</evidence>
<dbReference type="CDD" id="cd00827">
    <property type="entry name" value="init_cond_enzymes"/>
    <property type="match status" value="1"/>
</dbReference>
<dbReference type="RefSeq" id="WP_394305448.1">
    <property type="nucleotide sequence ID" value="NZ_JASKMA010000058.1"/>
</dbReference>
<reference evidence="6 7" key="1">
    <citation type="submission" date="2023-05" db="EMBL/GenBank/DDBJ databases">
        <title>Streptomyces fuscus sp. nov., a brown-black pigment producing actinomyces isolated from dry sand of Sea duck farm.</title>
        <authorList>
            <person name="Xie J."/>
            <person name="Shen N."/>
        </authorList>
    </citation>
    <scope>NUCLEOTIDE SEQUENCE [LARGE SCALE GENOMIC DNA]</scope>
    <source>
        <strain evidence="6 7">CGMCC 4.1745</strain>
    </source>
</reference>
<dbReference type="PANTHER" id="PTHR34069">
    <property type="entry name" value="3-OXOACYL-[ACYL-CARRIER-PROTEIN] SYNTHASE 3"/>
    <property type="match status" value="1"/>
</dbReference>